<comment type="caution">
    <text evidence="1">The sequence shown here is derived from an EMBL/GenBank/DDBJ whole genome shotgun (WGS) entry which is preliminary data.</text>
</comment>
<name>A0A364NYY3_9PROT</name>
<dbReference type="SUPFAM" id="SSF53146">
    <property type="entry name" value="Nitrogenase accessory factor-like"/>
    <property type="match status" value="1"/>
</dbReference>
<dbReference type="OrthoDB" id="9797941at2"/>
<protein>
    <recommendedName>
        <fullName evidence="3">Nitrogen fixation protein</fullName>
    </recommendedName>
</protein>
<dbReference type="AlphaFoldDB" id="A0A364NYY3"/>
<evidence type="ECO:0008006" key="3">
    <source>
        <dbReference type="Google" id="ProtNLM"/>
    </source>
</evidence>
<gene>
    <name evidence="1" type="ORF">CU669_08805</name>
</gene>
<dbReference type="Proteomes" id="UP000251075">
    <property type="component" value="Unassembled WGS sequence"/>
</dbReference>
<organism evidence="1 2">
    <name type="scientific">Paramagnetospirillum kuznetsovii</name>
    <dbReference type="NCBI Taxonomy" id="2053833"/>
    <lineage>
        <taxon>Bacteria</taxon>
        <taxon>Pseudomonadati</taxon>
        <taxon>Pseudomonadota</taxon>
        <taxon>Alphaproteobacteria</taxon>
        <taxon>Rhodospirillales</taxon>
        <taxon>Magnetospirillaceae</taxon>
        <taxon>Paramagnetospirillum</taxon>
    </lineage>
</organism>
<dbReference type="RefSeq" id="WP_112143813.1">
    <property type="nucleotide sequence ID" value="NZ_PGTO01000005.1"/>
</dbReference>
<keyword evidence="2" id="KW-1185">Reference proteome</keyword>
<dbReference type="InterPro" id="IPR036105">
    <property type="entry name" value="DiNase_FeMo-co_biosyn_sf"/>
</dbReference>
<proteinExistence type="predicted"/>
<dbReference type="Gene3D" id="3.30.420.130">
    <property type="entry name" value="Dinitrogenase iron-molybdenum cofactor biosynthesis domain"/>
    <property type="match status" value="1"/>
</dbReference>
<accession>A0A364NYY3</accession>
<evidence type="ECO:0000313" key="1">
    <source>
        <dbReference type="EMBL" id="RAU22220.1"/>
    </source>
</evidence>
<evidence type="ECO:0000313" key="2">
    <source>
        <dbReference type="Proteomes" id="UP000251075"/>
    </source>
</evidence>
<reference evidence="1 2" key="1">
    <citation type="submission" date="2017-11" db="EMBL/GenBank/DDBJ databases">
        <title>Draft genome sequence of magnetotactic bacterium Magnetospirillum kuznetsovii LBB-42.</title>
        <authorList>
            <person name="Grouzdev D.S."/>
            <person name="Rysina M.S."/>
            <person name="Baslerov R.V."/>
            <person name="Koziaeva V."/>
        </authorList>
    </citation>
    <scope>NUCLEOTIDE SEQUENCE [LARGE SCALE GENOMIC DNA]</scope>
    <source>
        <strain evidence="1 2">LBB-42</strain>
    </source>
</reference>
<sequence>MKIAVAVSNDFRKVTGHAGRARKWLVFEADGAAIAPAPARVELEAEQVFHHFDDKGPHPLDGIVAVIAISAGDGFVKHMAKRGVEVAQTAETNPAKAAADYLAQCLAAPKPRPIGALICKTLDLFSKH</sequence>
<dbReference type="EMBL" id="PGTO01000005">
    <property type="protein sequence ID" value="RAU22220.1"/>
    <property type="molecule type" value="Genomic_DNA"/>
</dbReference>